<comment type="caution">
    <text evidence="2">The sequence shown here is derived from an EMBL/GenBank/DDBJ whole genome shotgun (WGS) entry which is preliminary data.</text>
</comment>
<keyword evidence="3" id="KW-1185">Reference proteome</keyword>
<dbReference type="PANTHER" id="PTHR47691:SF3">
    <property type="entry name" value="HTH-TYPE TRANSCRIPTIONAL REGULATOR RV0890C-RELATED"/>
    <property type="match status" value="1"/>
</dbReference>
<dbReference type="EMBL" id="BAAATZ010000032">
    <property type="protein sequence ID" value="GAA2736259.1"/>
    <property type="molecule type" value="Genomic_DNA"/>
</dbReference>
<sequence length="451" mass="47691">MAVDTAAGAGALHFGMMVRRHRIRIGLTQRELADFSTISVRAIRDIEQGRARRPRTDTVRLLADGLRLGPRARAAFETAANRGMAGRALKEGFRAEPPGPPAVLDPIVGREREAAVIEDELGSGAERLITIVGLGGVGKTRLAVEVAGRLRAAARFPVLWYTMPGSSARTGGDLAGGDFTDVTRGCVEDVFGSGDGQGVGAFAELAGDGPALLVVDGLGRPEPRPDRLARLLRECPDLRLLVTADEPCGVRGERQFLLAPLETTGPDGEPADAPAVRLFHDLADRTARRARRTPAETALAAEICRRLDGVPLALRAAASWLLIYDLETLLRCLAAGPAELLDHLAGTDGASGLREALERCVGRLPAADAELLSVLSAGDGGFSLDDVVALTGRSLPASGRVVRDLLLRGLVRTSQEPGRPPFQVLETVRATAARVPEQLPFGAPHRVSHGL</sequence>
<gene>
    <name evidence="2" type="ORF">GCM10010439_62900</name>
</gene>
<dbReference type="PROSITE" id="PS50943">
    <property type="entry name" value="HTH_CROC1"/>
    <property type="match status" value="1"/>
</dbReference>
<dbReference type="SMART" id="SM00530">
    <property type="entry name" value="HTH_XRE"/>
    <property type="match status" value="1"/>
</dbReference>
<name>A0ABN3UNK4_9ACTN</name>
<dbReference type="Pfam" id="PF13560">
    <property type="entry name" value="HTH_31"/>
    <property type="match status" value="1"/>
</dbReference>
<feature type="domain" description="HTH cro/C1-type" evidence="1">
    <location>
        <begin position="18"/>
        <end position="74"/>
    </location>
</feature>
<dbReference type="InterPro" id="IPR001387">
    <property type="entry name" value="Cro/C1-type_HTH"/>
</dbReference>
<evidence type="ECO:0000259" key="1">
    <source>
        <dbReference type="PROSITE" id="PS50943"/>
    </source>
</evidence>
<proteinExistence type="predicted"/>
<dbReference type="Gene3D" id="1.10.260.40">
    <property type="entry name" value="lambda repressor-like DNA-binding domains"/>
    <property type="match status" value="1"/>
</dbReference>
<dbReference type="CDD" id="cd00093">
    <property type="entry name" value="HTH_XRE"/>
    <property type="match status" value="1"/>
</dbReference>
<evidence type="ECO:0000313" key="2">
    <source>
        <dbReference type="EMBL" id="GAA2736259.1"/>
    </source>
</evidence>
<dbReference type="SUPFAM" id="SSF47413">
    <property type="entry name" value="lambda repressor-like DNA-binding domains"/>
    <property type="match status" value="1"/>
</dbReference>
<dbReference type="PRINTS" id="PR00364">
    <property type="entry name" value="DISEASERSIST"/>
</dbReference>
<dbReference type="Gene3D" id="3.40.50.300">
    <property type="entry name" value="P-loop containing nucleotide triphosphate hydrolases"/>
    <property type="match status" value="1"/>
</dbReference>
<organism evidence="2 3">
    <name type="scientific">Actinocorallia aurantiaca</name>
    <dbReference type="NCBI Taxonomy" id="46204"/>
    <lineage>
        <taxon>Bacteria</taxon>
        <taxon>Bacillati</taxon>
        <taxon>Actinomycetota</taxon>
        <taxon>Actinomycetes</taxon>
        <taxon>Streptosporangiales</taxon>
        <taxon>Thermomonosporaceae</taxon>
        <taxon>Actinocorallia</taxon>
    </lineage>
</organism>
<dbReference type="RefSeq" id="WP_344456011.1">
    <property type="nucleotide sequence ID" value="NZ_BAAATZ010000032.1"/>
</dbReference>
<accession>A0ABN3UNK4</accession>
<dbReference type="InterPro" id="IPR027417">
    <property type="entry name" value="P-loop_NTPase"/>
</dbReference>
<dbReference type="Proteomes" id="UP001501842">
    <property type="component" value="Unassembled WGS sequence"/>
</dbReference>
<dbReference type="SUPFAM" id="SSF52540">
    <property type="entry name" value="P-loop containing nucleoside triphosphate hydrolases"/>
    <property type="match status" value="1"/>
</dbReference>
<dbReference type="InterPro" id="IPR010982">
    <property type="entry name" value="Lambda_DNA-bd_dom_sf"/>
</dbReference>
<evidence type="ECO:0000313" key="3">
    <source>
        <dbReference type="Proteomes" id="UP001501842"/>
    </source>
</evidence>
<protein>
    <submittedName>
        <fullName evidence="2">Helix-turn-helix domain-containing protein</fullName>
    </submittedName>
</protein>
<dbReference type="PANTHER" id="PTHR47691">
    <property type="entry name" value="REGULATOR-RELATED"/>
    <property type="match status" value="1"/>
</dbReference>
<reference evidence="2 3" key="1">
    <citation type="journal article" date="2019" name="Int. J. Syst. Evol. Microbiol.">
        <title>The Global Catalogue of Microorganisms (GCM) 10K type strain sequencing project: providing services to taxonomists for standard genome sequencing and annotation.</title>
        <authorList>
            <consortium name="The Broad Institute Genomics Platform"/>
            <consortium name="The Broad Institute Genome Sequencing Center for Infectious Disease"/>
            <person name="Wu L."/>
            <person name="Ma J."/>
        </authorList>
    </citation>
    <scope>NUCLEOTIDE SEQUENCE [LARGE SCALE GENOMIC DNA]</scope>
    <source>
        <strain evidence="2 3">JCM 8201</strain>
    </source>
</reference>